<protein>
    <submittedName>
        <fullName evidence="2">Uncharacterized protein</fullName>
    </submittedName>
</protein>
<feature type="region of interest" description="Disordered" evidence="1">
    <location>
        <begin position="93"/>
        <end position="181"/>
    </location>
</feature>
<evidence type="ECO:0000256" key="1">
    <source>
        <dbReference type="SAM" id="MobiDB-lite"/>
    </source>
</evidence>
<feature type="region of interest" description="Disordered" evidence="1">
    <location>
        <begin position="242"/>
        <end position="273"/>
    </location>
</feature>
<evidence type="ECO:0000313" key="2">
    <source>
        <dbReference type="EMBL" id="KAG5487746.1"/>
    </source>
</evidence>
<feature type="region of interest" description="Disordered" evidence="1">
    <location>
        <begin position="332"/>
        <end position="351"/>
    </location>
</feature>
<evidence type="ECO:0000313" key="3">
    <source>
        <dbReference type="Proteomes" id="UP000673552"/>
    </source>
</evidence>
<keyword evidence="3" id="KW-1185">Reference proteome</keyword>
<comment type="caution">
    <text evidence="2">The sequence shown here is derived from an EMBL/GenBank/DDBJ whole genome shotgun (WGS) entry which is preliminary data.</text>
</comment>
<dbReference type="OrthoDB" id="273892at2759"/>
<dbReference type="GeneID" id="92517964"/>
<feature type="compositionally biased region" description="Basic and acidic residues" evidence="1">
    <location>
        <begin position="1032"/>
        <end position="1053"/>
    </location>
</feature>
<feature type="compositionally biased region" description="Low complexity" evidence="1">
    <location>
        <begin position="151"/>
        <end position="165"/>
    </location>
</feature>
<feature type="compositionally biased region" description="Basic and acidic residues" evidence="1">
    <location>
        <begin position="133"/>
        <end position="143"/>
    </location>
</feature>
<proteinExistence type="predicted"/>
<feature type="region of interest" description="Disordered" evidence="1">
    <location>
        <begin position="532"/>
        <end position="551"/>
    </location>
</feature>
<sequence>MTSRTSLSARCSAALWRRGVLCGSSENIGLPAGPPSASAPPLLLTDASIHFTRRTIEPSPLYAPRRHYGTGGTASISGGGLSLADLAKAFQQLSSDQEGGSPRYQGGQSGGGDAAAPTAAAVSPFGSPQMARRGGDGAPRGRSEPASQERSVGSADASSGSTSTSRCTPPHLGERPRTAVAHQPLIRLSPLYAERLATLTEAQLCTELERRLSKCDYNSMMQCLHELVRRLSPASTVYAPSDATANGGRSNAHGAKGHHCVARQGEADAEDTATSAARGLMENHRLLTAALSTLSRMDLYVMETETDSSPQHASAATTAGVGAAPTATLRAERRPPWQQQQQRHIGAPSPPEAPFSARLCRLLLQWLAREVSCMGPTVSLQVLHLLAQQRLFHAEAVLETLVDSISVHLERCGAAAATATRTEPNGHAFTLEEHSLLFDAMARFQAQLMRLAYLQQSTERGRHVADPSATEAGDDVSVETDNTEATYDGTESSMASAAAAVRRRALDTSSHPVANPRLFHRLAEALSAALMSSERGPPAGSTDGAAADPTGPADASAHVLRMSAVGFLFLTRALSKLYWWHDGLAAALAAPLTGYVRAHPESALVVVRLVGRCENRSGDAALLEVLQDSMITLLRRRRSALRAGAKVAQAPRRGRAAGMDDDDDVNGSGGRLVLRGDLRAGDRATGEWPYRPAETAASDANGAVAPAWVGVDDGHDQRAWDGGEEGASEVGEEAGMRLFSSTTPETHCRPRELTVPVDSTVASTPWVAASTQHHAFPAMSPERPAPDSVATLTLIDLHALPGTIEALCRFHVRTIAAVPPSGEAGPRGGTTRDEVRARLVRRMQELLNLVLDDTSRGLTSVDAIARGLSPVLLSQILLTLLEATAQLQRAWGTRGPGTSSVHRGEQTCTATVNTPHHPLVIELAYAWIVQVMRSRRPPLPPPTSHTEHIAAAASAAAAARYHRIAASAYWRRAVAVHEALLKAGLLCYTRPFVAHASDPSTTPRGKYYMPDDVLRAAPRVNAAVQRAKMQIEAERQREADERVKAEAQEREQHAAAPRYTSASVRALAQRQRSSAPSPHHRRCPTVVQPARTSDVFAGYTRALSRLI</sequence>
<dbReference type="EMBL" id="JAFEUZ010000003">
    <property type="protein sequence ID" value="KAG5487746.1"/>
    <property type="molecule type" value="Genomic_DNA"/>
</dbReference>
<accession>A0A836KUQ8</accession>
<dbReference type="Proteomes" id="UP000673552">
    <property type="component" value="Chromosome 3"/>
</dbReference>
<name>A0A836KUQ8_9TRYP</name>
<dbReference type="KEGG" id="lmat:92517964"/>
<feature type="compositionally biased region" description="Low complexity" evidence="1">
    <location>
        <begin position="542"/>
        <end position="551"/>
    </location>
</feature>
<feature type="region of interest" description="Disordered" evidence="1">
    <location>
        <begin position="1032"/>
        <end position="1088"/>
    </location>
</feature>
<reference evidence="2 3" key="1">
    <citation type="submission" date="2021-03" db="EMBL/GenBank/DDBJ databases">
        <title>Leishmania (Mundinia) martiniquensis Genome sequencing and assembly.</title>
        <authorList>
            <person name="Almutairi H."/>
            <person name="Gatherer D."/>
        </authorList>
    </citation>
    <scope>NUCLEOTIDE SEQUENCE [LARGE SCALE GENOMIC DNA]</scope>
    <source>
        <strain evidence="2">LSCM1</strain>
    </source>
</reference>
<organism evidence="2 3">
    <name type="scientific">Leishmania martiniquensis</name>
    <dbReference type="NCBI Taxonomy" id="1580590"/>
    <lineage>
        <taxon>Eukaryota</taxon>
        <taxon>Discoba</taxon>
        <taxon>Euglenozoa</taxon>
        <taxon>Kinetoplastea</taxon>
        <taxon>Metakinetoplastina</taxon>
        <taxon>Trypanosomatida</taxon>
        <taxon>Trypanosomatidae</taxon>
        <taxon>Leishmaniinae</taxon>
        <taxon>Leishmania</taxon>
    </lineage>
</organism>
<gene>
    <name evidence="2" type="ORF">LSCM1_08112</name>
</gene>
<dbReference type="AlphaFoldDB" id="A0A836KUQ8"/>
<dbReference type="RefSeq" id="XP_067181557.1">
    <property type="nucleotide sequence ID" value="XM_067325452.1"/>
</dbReference>